<dbReference type="Pfam" id="PF07992">
    <property type="entry name" value="Pyr_redox_2"/>
    <property type="match status" value="1"/>
</dbReference>
<evidence type="ECO:0000256" key="1">
    <source>
        <dbReference type="ARBA" id="ARBA00023002"/>
    </source>
</evidence>
<dbReference type="PANTHER" id="PTHR42949:SF3">
    <property type="entry name" value="ANAEROBIC GLYCEROL-3-PHOSPHATE DEHYDROGENASE SUBUNIT B"/>
    <property type="match status" value="1"/>
</dbReference>
<dbReference type="CDD" id="cd19946">
    <property type="entry name" value="GlpA-like_Fer2_BFD-like"/>
    <property type="match status" value="1"/>
</dbReference>
<dbReference type="InterPro" id="IPR051691">
    <property type="entry name" value="Metab_Enz_Cyan_OpOx_G3PDH"/>
</dbReference>
<dbReference type="PIRSF" id="PIRSF037495">
    <property type="entry name" value="Opine_OX_OoxA/HcnB"/>
    <property type="match status" value="1"/>
</dbReference>
<dbReference type="InterPro" id="IPR017224">
    <property type="entry name" value="Opine_Oxase_asu/HCN_bsu"/>
</dbReference>
<dbReference type="GO" id="GO:0016491">
    <property type="term" value="F:oxidoreductase activity"/>
    <property type="evidence" value="ECO:0007669"/>
    <property type="project" value="UniProtKB-KW"/>
</dbReference>
<dbReference type="SUPFAM" id="SSF51905">
    <property type="entry name" value="FAD/NAD(P)-binding domain"/>
    <property type="match status" value="1"/>
</dbReference>
<dbReference type="Pfam" id="PF17806">
    <property type="entry name" value="SO_alpha_A3"/>
    <property type="match status" value="1"/>
</dbReference>
<feature type="domain" description="FAD/NAD(P)-binding" evidence="2">
    <location>
        <begin position="14"/>
        <end position="324"/>
    </location>
</feature>
<feature type="domain" description="SoxA A3" evidence="3">
    <location>
        <begin position="394"/>
        <end position="473"/>
    </location>
</feature>
<keyword evidence="1" id="KW-0560">Oxidoreductase</keyword>
<keyword evidence="5" id="KW-1185">Reference proteome</keyword>
<dbReference type="PATRIC" id="fig|1225564.3.peg.6710"/>
<evidence type="ECO:0000259" key="3">
    <source>
        <dbReference type="Pfam" id="PF17806"/>
    </source>
</evidence>
<dbReference type="STRING" id="1225564.AA309_25685"/>
<dbReference type="Proteomes" id="UP000035489">
    <property type="component" value="Unassembled WGS sequence"/>
</dbReference>
<reference evidence="4 5" key="1">
    <citation type="submission" date="2015-05" db="EMBL/GenBank/DDBJ databases">
        <title>Draft genome sequence of Microvirga vignae strain BR3299, a novel nitrogen fixing bacteria isolated from Brazil semi-aired region.</title>
        <authorList>
            <person name="Zilli J.E."/>
            <person name="Passos S.R."/>
            <person name="Leite J."/>
            <person name="Baldani J.I."/>
            <person name="Xavier G.R."/>
            <person name="Rumjaneck N.G."/>
            <person name="Simoes-Araujo J.L."/>
        </authorList>
    </citation>
    <scope>NUCLEOTIDE SEQUENCE [LARGE SCALE GENOMIC DNA]</scope>
    <source>
        <strain evidence="4 5">BR3299</strain>
    </source>
</reference>
<comment type="caution">
    <text evidence="4">The sequence shown here is derived from an EMBL/GenBank/DDBJ whole genome shotgun (WGS) entry which is preliminary data.</text>
</comment>
<protein>
    <submittedName>
        <fullName evidence="4">(2Fe-2S)-binding protein</fullName>
    </submittedName>
</protein>
<gene>
    <name evidence="4" type="ORF">AA309_25685</name>
</gene>
<dbReference type="InterPro" id="IPR023753">
    <property type="entry name" value="FAD/NAD-binding_dom"/>
</dbReference>
<dbReference type="EMBL" id="LCYG01000084">
    <property type="protein sequence ID" value="KLK90467.1"/>
    <property type="molecule type" value="Genomic_DNA"/>
</dbReference>
<dbReference type="Gene3D" id="1.10.10.1100">
    <property type="entry name" value="BFD-like [2Fe-2S]-binding domain"/>
    <property type="match status" value="1"/>
</dbReference>
<dbReference type="PANTHER" id="PTHR42949">
    <property type="entry name" value="ANAEROBIC GLYCEROL-3-PHOSPHATE DEHYDROGENASE SUBUNIT B"/>
    <property type="match status" value="1"/>
</dbReference>
<sequence>MKTIKDVAALSECYDLLIIGAGPAGLAAAATGAELGLSAVLVDENPAPGGQIYRGITTTPVTAKETLGADYWRGTDLVRSLEASKASYAPGATVWSVGPAPDSPDATGGMEVGVSINGAARVIQARQVIAATGALERPFPVPGWTLPGVMTAGGAQIALKTSGLVPDGKVVVAGSGPLLYLLTAQLRAAGAKISVMLDTTPLENWGRAIRHAPDFLRSPYLSKGLKLLLGANRGMRIVRGVKAISAHGDNQVTSVRFRHGSKEEELPCDVLLLHQGVVPNINLANAVGCALDWDEDQLTWVPQTDDWYETSVKGFTIAGDGAGIAGAEGAALRGRLAALGAGHRLGRLSAQERDRTAAPVRAQLIRASRGRRFLDVLYQPAKAFRVPTADDTIVCRCEEVTAGKLRETVALGVSGPNQMKSFLRCGMGPCQGRLCGLTVTELIADARGVSPGEVGGYRLRPPIKPITLGELAALPKTPAAIKAVER</sequence>
<accession>A0A0H1RCZ8</accession>
<evidence type="ECO:0000259" key="2">
    <source>
        <dbReference type="Pfam" id="PF07992"/>
    </source>
</evidence>
<dbReference type="InterPro" id="IPR041117">
    <property type="entry name" value="SoxA_A3"/>
</dbReference>
<organism evidence="4 5">
    <name type="scientific">Microvirga vignae</name>
    <dbReference type="NCBI Taxonomy" id="1225564"/>
    <lineage>
        <taxon>Bacteria</taxon>
        <taxon>Pseudomonadati</taxon>
        <taxon>Pseudomonadota</taxon>
        <taxon>Alphaproteobacteria</taxon>
        <taxon>Hyphomicrobiales</taxon>
        <taxon>Methylobacteriaceae</taxon>
        <taxon>Microvirga</taxon>
    </lineage>
</organism>
<evidence type="ECO:0000313" key="5">
    <source>
        <dbReference type="Proteomes" id="UP000035489"/>
    </source>
</evidence>
<evidence type="ECO:0000313" key="4">
    <source>
        <dbReference type="EMBL" id="KLK90467.1"/>
    </source>
</evidence>
<dbReference type="AlphaFoldDB" id="A0A0H1RCZ8"/>
<name>A0A0H1RCZ8_9HYPH</name>
<dbReference type="OrthoDB" id="9801699at2"/>
<proteinExistence type="predicted"/>
<dbReference type="InterPro" id="IPR036188">
    <property type="entry name" value="FAD/NAD-bd_sf"/>
</dbReference>
<dbReference type="Gene3D" id="3.50.50.60">
    <property type="entry name" value="FAD/NAD(P)-binding domain"/>
    <property type="match status" value="2"/>
</dbReference>
<dbReference type="RefSeq" id="WP_047191859.1">
    <property type="nucleotide sequence ID" value="NZ_LCYG01000084.1"/>
</dbReference>
<dbReference type="PRINTS" id="PR00411">
    <property type="entry name" value="PNDRDTASEI"/>
</dbReference>
<dbReference type="InterPro" id="IPR041854">
    <property type="entry name" value="BFD-like_2Fe2S-bd_dom_sf"/>
</dbReference>
<dbReference type="PRINTS" id="PR00368">
    <property type="entry name" value="FADPNR"/>
</dbReference>